<dbReference type="RefSeq" id="WP_223407097.1">
    <property type="nucleotide sequence ID" value="NZ_JAGSHT010000013.1"/>
</dbReference>
<proteinExistence type="predicted"/>
<reference evidence="1 2" key="1">
    <citation type="submission" date="2021-04" db="EMBL/GenBank/DDBJ databases">
        <title>Ruania sp. nov., isolated from sandy soil of mangrove forest.</title>
        <authorList>
            <person name="Ge X."/>
            <person name="Huang R."/>
            <person name="Liu W."/>
        </authorList>
    </citation>
    <scope>NUCLEOTIDE SEQUENCE [LARGE SCALE GENOMIC DNA]</scope>
    <source>
        <strain evidence="1 2">N2-46</strain>
    </source>
</reference>
<name>A0ABS7SAK5_9MICO</name>
<protein>
    <submittedName>
        <fullName evidence="1">Uncharacterized protein</fullName>
    </submittedName>
</protein>
<keyword evidence="2" id="KW-1185">Reference proteome</keyword>
<evidence type="ECO:0000313" key="2">
    <source>
        <dbReference type="Proteomes" id="UP000826651"/>
    </source>
</evidence>
<sequence>MRSRWDKLLTERDPVASLRSLLARRARREVLTAPDPAGVLSDARVAASGRSDRRSGMADSRLAEGYVSRGDVDAVTFDHLLVPAQLGESGNAILYVCDVRPRAPVPWLLVAADLADLGPREAQQAMVLIREHGRPANRERKA</sequence>
<dbReference type="EMBL" id="JAGSHT010000013">
    <property type="protein sequence ID" value="MBZ2197372.1"/>
    <property type="molecule type" value="Genomic_DNA"/>
</dbReference>
<evidence type="ECO:0000313" key="1">
    <source>
        <dbReference type="EMBL" id="MBZ2197372.1"/>
    </source>
</evidence>
<dbReference type="Proteomes" id="UP000826651">
    <property type="component" value="Unassembled WGS sequence"/>
</dbReference>
<gene>
    <name evidence="1" type="ORF">KCQ71_14515</name>
</gene>
<comment type="caution">
    <text evidence="1">The sequence shown here is derived from an EMBL/GenBank/DDBJ whole genome shotgun (WGS) entry which is preliminary data.</text>
</comment>
<accession>A0ABS7SAK5</accession>
<organism evidence="1 2">
    <name type="scientific">Occultella gossypii</name>
    <dbReference type="NCBI Taxonomy" id="2800820"/>
    <lineage>
        <taxon>Bacteria</taxon>
        <taxon>Bacillati</taxon>
        <taxon>Actinomycetota</taxon>
        <taxon>Actinomycetes</taxon>
        <taxon>Micrococcales</taxon>
        <taxon>Ruaniaceae</taxon>
        <taxon>Occultella</taxon>
    </lineage>
</organism>